<feature type="transmembrane region" description="Helical" evidence="1">
    <location>
        <begin position="7"/>
        <end position="24"/>
    </location>
</feature>
<keyword evidence="1" id="KW-1133">Transmembrane helix</keyword>
<keyword evidence="1" id="KW-0812">Transmembrane</keyword>
<dbReference type="EMBL" id="PKOZ01000004">
    <property type="protein sequence ID" value="PQD95419.1"/>
    <property type="molecule type" value="Genomic_DNA"/>
</dbReference>
<feature type="transmembrane region" description="Helical" evidence="1">
    <location>
        <begin position="36"/>
        <end position="65"/>
    </location>
</feature>
<organism evidence="3 4">
    <name type="scientific">Pradoshia eiseniae</name>
    <dbReference type="NCBI Taxonomy" id="2064768"/>
    <lineage>
        <taxon>Bacteria</taxon>
        <taxon>Bacillati</taxon>
        <taxon>Bacillota</taxon>
        <taxon>Bacilli</taxon>
        <taxon>Bacillales</taxon>
        <taxon>Bacillaceae</taxon>
        <taxon>Pradoshia</taxon>
    </lineage>
</organism>
<dbReference type="InterPro" id="IPR025007">
    <property type="entry name" value="DUF3899"/>
</dbReference>
<dbReference type="Pfam" id="PF13038">
    <property type="entry name" value="DUF3899"/>
    <property type="match status" value="1"/>
</dbReference>
<feature type="transmembrane region" description="Helical" evidence="1">
    <location>
        <begin position="104"/>
        <end position="123"/>
    </location>
</feature>
<proteinExistence type="predicted"/>
<keyword evidence="4" id="KW-1185">Reference proteome</keyword>
<accession>A0A2S7N068</accession>
<evidence type="ECO:0000313" key="3">
    <source>
        <dbReference type="EMBL" id="PQD95419.1"/>
    </source>
</evidence>
<name>A0A2S7N068_9BACI</name>
<feature type="domain" description="DUF3899" evidence="2">
    <location>
        <begin position="33"/>
        <end position="119"/>
    </location>
</feature>
<comment type="caution">
    <text evidence="3">The sequence shown here is derived from an EMBL/GenBank/DDBJ whole genome shotgun (WGS) entry which is preliminary data.</text>
</comment>
<dbReference type="Proteomes" id="UP000239663">
    <property type="component" value="Unassembled WGS sequence"/>
</dbReference>
<reference evidence="3 4" key="1">
    <citation type="submission" date="2017-12" db="EMBL/GenBank/DDBJ databases">
        <title>Taxonomic description and draft genome of Pradoshia cofamensis Gen. nov., sp. nov., a thermotolerant bacillale isolated from anterior gut of earthworm Eisenia fetida.</title>
        <authorList>
            <person name="Saha T."/>
            <person name="Chakraborty R."/>
        </authorList>
    </citation>
    <scope>NUCLEOTIDE SEQUENCE [LARGE SCALE GENOMIC DNA]</scope>
    <source>
        <strain evidence="3 4">EAG3</strain>
    </source>
</reference>
<gene>
    <name evidence="3" type="ORF">CYL18_09030</name>
</gene>
<evidence type="ECO:0000259" key="2">
    <source>
        <dbReference type="Pfam" id="PF13038"/>
    </source>
</evidence>
<dbReference type="RefSeq" id="WP_104849174.1">
    <property type="nucleotide sequence ID" value="NZ_PKOZ01000004.1"/>
</dbReference>
<dbReference type="AlphaFoldDB" id="A0A2S7N068"/>
<dbReference type="OrthoDB" id="2939220at2"/>
<evidence type="ECO:0000313" key="4">
    <source>
        <dbReference type="Proteomes" id="UP000239663"/>
    </source>
</evidence>
<protein>
    <recommendedName>
        <fullName evidence="2">DUF3899 domain-containing protein</fullName>
    </recommendedName>
</protein>
<keyword evidence="1" id="KW-0472">Membrane</keyword>
<sequence length="124" mass="13879">MKSGKKYLILNAAALLIAFGYSLFQQELLLSFINAYFMIGLTYLSIGAMMFVMGSGFFSIFAYSYKKVMKGSSKKEEYISELAGDTEDKGPTIKVLTFSWTRPLIYSGVFSFLITLICSIVFFG</sequence>
<evidence type="ECO:0000256" key="1">
    <source>
        <dbReference type="SAM" id="Phobius"/>
    </source>
</evidence>